<dbReference type="InterPro" id="IPR003601">
    <property type="entry name" value="Topo_IA_2"/>
</dbReference>
<dbReference type="PRINTS" id="PR00417">
    <property type="entry name" value="PRTPISMRASEI"/>
</dbReference>
<dbReference type="Gene3D" id="1.10.290.10">
    <property type="entry name" value="Topoisomerase I, domain 4"/>
    <property type="match status" value="1"/>
</dbReference>
<evidence type="ECO:0000256" key="4">
    <source>
        <dbReference type="ARBA" id="ARBA00022723"/>
    </source>
</evidence>
<dbReference type="InterPro" id="IPR000380">
    <property type="entry name" value="Topo_IA"/>
</dbReference>
<dbReference type="InterPro" id="IPR034144">
    <property type="entry name" value="TOPRIM_TopoIII"/>
</dbReference>
<dbReference type="SUPFAM" id="SSF56712">
    <property type="entry name" value="Prokaryotic type I DNA topoisomerase"/>
    <property type="match status" value="1"/>
</dbReference>
<dbReference type="SMART" id="SM00493">
    <property type="entry name" value="TOPRIM"/>
    <property type="match status" value="1"/>
</dbReference>
<dbReference type="InterPro" id="IPR013497">
    <property type="entry name" value="Topo_IA_cen"/>
</dbReference>
<proteinExistence type="inferred from homology"/>
<evidence type="ECO:0000256" key="8">
    <source>
        <dbReference type="ARBA" id="ARBA00022842"/>
    </source>
</evidence>
<keyword evidence="5" id="KW-0677">Repeat</keyword>
<dbReference type="CDD" id="cd03362">
    <property type="entry name" value="TOPRIM_TopoIA_TopoIII"/>
    <property type="match status" value="1"/>
</dbReference>
<keyword evidence="7" id="KW-0862">Zinc</keyword>
<dbReference type="Gene3D" id="3.30.65.10">
    <property type="entry name" value="Bacterial Topoisomerase I, domain 1"/>
    <property type="match status" value="1"/>
</dbReference>
<dbReference type="SMART" id="SM00436">
    <property type="entry name" value="TOP1Bc"/>
    <property type="match status" value="1"/>
</dbReference>
<keyword evidence="4" id="KW-0479">Metal-binding</keyword>
<keyword evidence="10" id="KW-0238">DNA-binding</keyword>
<dbReference type="GO" id="GO:0006265">
    <property type="term" value="P:DNA topological change"/>
    <property type="evidence" value="ECO:0007669"/>
    <property type="project" value="InterPro"/>
</dbReference>
<dbReference type="PROSITE" id="PS00396">
    <property type="entry name" value="TOPO_IA_1"/>
    <property type="match status" value="1"/>
</dbReference>
<dbReference type="SMART" id="SM00437">
    <property type="entry name" value="TOP1Ac"/>
    <property type="match status" value="1"/>
</dbReference>
<evidence type="ECO:0000256" key="10">
    <source>
        <dbReference type="ARBA" id="ARBA00023125"/>
    </source>
</evidence>
<dbReference type="SUPFAM" id="SSF57783">
    <property type="entry name" value="Zinc beta-ribbon"/>
    <property type="match status" value="1"/>
</dbReference>
<reference evidence="15" key="1">
    <citation type="journal article" date="2015" name="Nature">
        <title>Complex archaea that bridge the gap between prokaryotes and eukaryotes.</title>
        <authorList>
            <person name="Spang A."/>
            <person name="Saw J.H."/>
            <person name="Jorgensen S.L."/>
            <person name="Zaremba-Niedzwiedzka K."/>
            <person name="Martijn J."/>
            <person name="Lind A.E."/>
            <person name="van Eijk R."/>
            <person name="Schleper C."/>
            <person name="Guy L."/>
            <person name="Ettema T.J."/>
        </authorList>
    </citation>
    <scope>NUCLEOTIDE SEQUENCE</scope>
</reference>
<dbReference type="NCBIfam" id="TIGR01056">
    <property type="entry name" value="topB"/>
    <property type="match status" value="1"/>
</dbReference>
<dbReference type="GO" id="GO:0003677">
    <property type="term" value="F:DNA binding"/>
    <property type="evidence" value="ECO:0007669"/>
    <property type="project" value="UniProtKB-KW"/>
</dbReference>
<evidence type="ECO:0000313" key="15">
    <source>
        <dbReference type="EMBL" id="KKN50391.1"/>
    </source>
</evidence>
<dbReference type="InterPro" id="IPR013825">
    <property type="entry name" value="Topo_IA_cen_sub2"/>
</dbReference>
<evidence type="ECO:0000256" key="11">
    <source>
        <dbReference type="ARBA" id="ARBA00023235"/>
    </source>
</evidence>
<dbReference type="FunFam" id="1.10.290.10:FF:000004">
    <property type="entry name" value="DNA topoisomerase 3"/>
    <property type="match status" value="1"/>
</dbReference>
<dbReference type="EC" id="5.6.2.1" evidence="3"/>
<keyword evidence="8" id="KW-0460">Magnesium</keyword>
<dbReference type="Gene3D" id="3.40.50.140">
    <property type="match status" value="1"/>
</dbReference>
<evidence type="ECO:0000256" key="7">
    <source>
        <dbReference type="ARBA" id="ARBA00022833"/>
    </source>
</evidence>
<comment type="caution">
    <text evidence="15">The sequence shown here is derived from an EMBL/GenBank/DDBJ whole genome shotgun (WGS) entry which is preliminary data.</text>
</comment>
<dbReference type="InterPro" id="IPR023405">
    <property type="entry name" value="Topo_IA_core_domain"/>
</dbReference>
<dbReference type="PANTHER" id="PTHR11390">
    <property type="entry name" value="PROKARYOTIC DNA TOPOISOMERASE"/>
    <property type="match status" value="1"/>
</dbReference>
<feature type="domain" description="Topo IA-type catalytic" evidence="14">
    <location>
        <begin position="150"/>
        <end position="600"/>
    </location>
</feature>
<keyword evidence="9" id="KW-0799">Topoisomerase</keyword>
<dbReference type="EMBL" id="LAZR01001115">
    <property type="protein sequence ID" value="KKN50391.1"/>
    <property type="molecule type" value="Genomic_DNA"/>
</dbReference>
<dbReference type="GO" id="GO:0043597">
    <property type="term" value="C:cytoplasmic replication fork"/>
    <property type="evidence" value="ECO:0007669"/>
    <property type="project" value="TreeGrafter"/>
</dbReference>
<dbReference type="PANTHER" id="PTHR11390:SF21">
    <property type="entry name" value="DNA TOPOISOMERASE 3-ALPHA"/>
    <property type="match status" value="1"/>
</dbReference>
<evidence type="ECO:0000259" key="13">
    <source>
        <dbReference type="PROSITE" id="PS50880"/>
    </source>
</evidence>
<dbReference type="NCBIfam" id="NF005829">
    <property type="entry name" value="PRK07726.1"/>
    <property type="match status" value="1"/>
</dbReference>
<comment type="similarity">
    <text evidence="2">Belongs to the type IA topoisomerase family.</text>
</comment>
<evidence type="ECO:0000259" key="14">
    <source>
        <dbReference type="PROSITE" id="PS52039"/>
    </source>
</evidence>
<evidence type="ECO:0000256" key="2">
    <source>
        <dbReference type="ARBA" id="ARBA00009446"/>
    </source>
</evidence>
<dbReference type="GO" id="GO:0006310">
    <property type="term" value="P:DNA recombination"/>
    <property type="evidence" value="ECO:0007669"/>
    <property type="project" value="TreeGrafter"/>
</dbReference>
<feature type="region of interest" description="Disordered" evidence="12">
    <location>
        <begin position="663"/>
        <end position="731"/>
    </location>
</feature>
<dbReference type="Pfam" id="PF01751">
    <property type="entry name" value="Toprim"/>
    <property type="match status" value="1"/>
</dbReference>
<sequence>MNVYLCEKPSQAKDLAAVLGIRKREDGFFTDGGQNTVTWAFGHLLEQFMPDDYDPALKAWNVESLPIIPEVWKSKVKKSAAKQYKIIQQLVGRASVVYIATDYDREGETIARDLLERFRYAGAIKRVPLTSLDEISIREALNNTLDDYQTKPLFFAGQARTRADWLVGMNFSRLFTVIAGQAGIRETFHIGRVITPLVGLVVARDKSIESFVPEPYCELTASIQVQRGSFKAKWVPPEEVCDSEGRCTNKAFAEQVLNDVRGQKGVISKAETKDHKASAPLPFSLSNLQMYASKAWGYTAQDVLDAAQSLYETHKATTYPRTDSDYLPESQRGDVRQVFQAMILSDDSISGLVAGADPDRKARAFNDKKVDAHHAIIPTRTKCDISKMSEKERNLYDIIRRRYIAQFYAPYEYQQTDVVVTCREQTFVTSGRVPTAQGWKVLFNDAVDDEDQEKKEDDQILPPLNTGEPAQIHSAELADKMTRPAPHFTEATLLAAMKNIARFVDEPKFKKILKETAGLGTEATRAGIINGALTKGYIKRDKRVIKATDKGKAVISLVPHIISSPGMTAAWEQELEKIVSGDQQLSVFIKQLEGWLSKLVGQIKIHSHEIISSDAGAQLKSLAPVTLPCFTCGSDLKRIKGKNGFFWGCQSRACNKTFQDNRGKPVDPAIAAKPPRNAPDCPQCGSPMLKRKGKPRDGKKAEDFWGCSSYPQCKGTKPVTKRKRNTSKEHS</sequence>
<gene>
    <name evidence="15" type="ORF">LCGC14_0633120</name>
</gene>
<keyword evidence="6" id="KW-0863">Zinc-finger</keyword>
<organism evidence="15">
    <name type="scientific">marine sediment metagenome</name>
    <dbReference type="NCBI Taxonomy" id="412755"/>
    <lineage>
        <taxon>unclassified sequences</taxon>
        <taxon>metagenomes</taxon>
        <taxon>ecological metagenomes</taxon>
    </lineage>
</organism>
<dbReference type="AlphaFoldDB" id="A0A0F9TMV2"/>
<dbReference type="Gene3D" id="1.10.460.10">
    <property type="entry name" value="Topoisomerase I, domain 2"/>
    <property type="match status" value="1"/>
</dbReference>
<dbReference type="PROSITE" id="PS52039">
    <property type="entry name" value="TOPO_IA_2"/>
    <property type="match status" value="1"/>
</dbReference>
<evidence type="ECO:0000256" key="5">
    <source>
        <dbReference type="ARBA" id="ARBA00022737"/>
    </source>
</evidence>
<evidence type="ECO:0000256" key="6">
    <source>
        <dbReference type="ARBA" id="ARBA00022771"/>
    </source>
</evidence>
<dbReference type="CDD" id="cd00186">
    <property type="entry name" value="TOP1Ac"/>
    <property type="match status" value="1"/>
</dbReference>
<dbReference type="InterPro" id="IPR003602">
    <property type="entry name" value="Topo_IA_DNA-bd_dom"/>
</dbReference>
<keyword evidence="11" id="KW-0413">Isomerase</keyword>
<dbReference type="GO" id="GO:0003917">
    <property type="term" value="F:DNA topoisomerase type I (single strand cut, ATP-independent) activity"/>
    <property type="evidence" value="ECO:0007669"/>
    <property type="project" value="UniProtKB-EC"/>
</dbReference>
<evidence type="ECO:0000256" key="12">
    <source>
        <dbReference type="SAM" id="MobiDB-lite"/>
    </source>
</evidence>
<evidence type="ECO:0000256" key="3">
    <source>
        <dbReference type="ARBA" id="ARBA00012891"/>
    </source>
</evidence>
<dbReference type="InterPro" id="IPR006171">
    <property type="entry name" value="TOPRIM_dom"/>
</dbReference>
<dbReference type="InterPro" id="IPR013824">
    <property type="entry name" value="Topo_IA_cen_sub1"/>
</dbReference>
<feature type="domain" description="Toprim" evidence="13">
    <location>
        <begin position="1"/>
        <end position="133"/>
    </location>
</feature>
<dbReference type="GO" id="GO:0008270">
    <property type="term" value="F:zinc ion binding"/>
    <property type="evidence" value="ECO:0007669"/>
    <property type="project" value="UniProtKB-KW"/>
</dbReference>
<dbReference type="InterPro" id="IPR013498">
    <property type="entry name" value="Topo_IA_Znf"/>
</dbReference>
<dbReference type="GO" id="GO:0006281">
    <property type="term" value="P:DNA repair"/>
    <property type="evidence" value="ECO:0007669"/>
    <property type="project" value="TreeGrafter"/>
</dbReference>
<dbReference type="InterPro" id="IPR023406">
    <property type="entry name" value="Topo_IA_AS"/>
</dbReference>
<accession>A0A0F9TMV2</accession>
<evidence type="ECO:0000256" key="1">
    <source>
        <dbReference type="ARBA" id="ARBA00000213"/>
    </source>
</evidence>
<dbReference type="PROSITE" id="PS50880">
    <property type="entry name" value="TOPRIM"/>
    <property type="match status" value="1"/>
</dbReference>
<dbReference type="InterPro" id="IPR005738">
    <property type="entry name" value="TopoIII"/>
</dbReference>
<dbReference type="InterPro" id="IPR013826">
    <property type="entry name" value="Topo_IA_cen_sub3"/>
</dbReference>
<comment type="catalytic activity">
    <reaction evidence="1">
        <text>ATP-independent breakage of single-stranded DNA, followed by passage and rejoining.</text>
        <dbReference type="EC" id="5.6.2.1"/>
    </reaction>
</comment>
<dbReference type="Gene3D" id="2.70.20.10">
    <property type="entry name" value="Topoisomerase I, domain 3"/>
    <property type="match status" value="1"/>
</dbReference>
<dbReference type="Pfam" id="PF01396">
    <property type="entry name" value="Zn_ribbon_Top1"/>
    <property type="match status" value="2"/>
</dbReference>
<dbReference type="Pfam" id="PF01131">
    <property type="entry name" value="Topoisom_bac"/>
    <property type="match status" value="1"/>
</dbReference>
<protein>
    <recommendedName>
        <fullName evidence="3">DNA topoisomerase</fullName>
        <ecNumber evidence="3">5.6.2.1</ecNumber>
    </recommendedName>
</protein>
<evidence type="ECO:0000256" key="9">
    <source>
        <dbReference type="ARBA" id="ARBA00023029"/>
    </source>
</evidence>
<name>A0A0F9TMV2_9ZZZZ</name>